<evidence type="ECO:0000313" key="1">
    <source>
        <dbReference type="EMBL" id="GEP04093.1"/>
    </source>
</evidence>
<sequence>MIPAAHALRLGTLLAFSWLSGCSGASKPPIMATEAAPTGFKERVAALALRQVPFGSVSVIPVSFEKSRIAGPFEDGGRTLYCVTSRLRGRSLLGTERAKVVIREEIGTEKLSVVEDEPEVCEGHRSVPFPELEAYAARRT</sequence>
<organism evidence="1 3">
    <name type="scientific">Methylobacterium oxalidis</name>
    <dbReference type="NCBI Taxonomy" id="944322"/>
    <lineage>
        <taxon>Bacteria</taxon>
        <taxon>Pseudomonadati</taxon>
        <taxon>Pseudomonadota</taxon>
        <taxon>Alphaproteobacteria</taxon>
        <taxon>Hyphomicrobiales</taxon>
        <taxon>Methylobacteriaceae</taxon>
        <taxon>Methylobacterium</taxon>
    </lineage>
</organism>
<accession>A0A512J2G4</accession>
<dbReference type="EMBL" id="BSPK01000060">
    <property type="protein sequence ID" value="GLS65078.1"/>
    <property type="molecule type" value="Genomic_DNA"/>
</dbReference>
<name>A0A512J2G4_9HYPH</name>
<dbReference type="RefSeq" id="WP_238179431.1">
    <property type="nucleotide sequence ID" value="NZ_BJZU01000034.1"/>
</dbReference>
<dbReference type="AlphaFoldDB" id="A0A512J2G4"/>
<gene>
    <name evidence="2" type="ORF">GCM10007888_34590</name>
    <name evidence="1" type="ORF">MOX02_21310</name>
</gene>
<keyword evidence="4" id="KW-1185">Reference proteome</keyword>
<protein>
    <submittedName>
        <fullName evidence="1">Uncharacterized protein</fullName>
    </submittedName>
</protein>
<dbReference type="Proteomes" id="UP001156856">
    <property type="component" value="Unassembled WGS sequence"/>
</dbReference>
<evidence type="ECO:0000313" key="4">
    <source>
        <dbReference type="Proteomes" id="UP001156856"/>
    </source>
</evidence>
<reference evidence="1 3" key="3">
    <citation type="submission" date="2019-07" db="EMBL/GenBank/DDBJ databases">
        <title>Whole genome shotgun sequence of Methylobacterium oxalidis NBRC 107715.</title>
        <authorList>
            <person name="Hosoyama A."/>
            <person name="Uohara A."/>
            <person name="Ohji S."/>
            <person name="Ichikawa N."/>
        </authorList>
    </citation>
    <scope>NUCLEOTIDE SEQUENCE [LARGE SCALE GENOMIC DNA]</scope>
    <source>
        <strain evidence="1 3">NBRC 107715</strain>
    </source>
</reference>
<comment type="caution">
    <text evidence="1">The sequence shown here is derived from an EMBL/GenBank/DDBJ whole genome shotgun (WGS) entry which is preliminary data.</text>
</comment>
<evidence type="ECO:0000313" key="3">
    <source>
        <dbReference type="Proteomes" id="UP000321960"/>
    </source>
</evidence>
<proteinExistence type="predicted"/>
<dbReference type="Proteomes" id="UP000321960">
    <property type="component" value="Unassembled WGS sequence"/>
</dbReference>
<dbReference type="EMBL" id="BJZU01000034">
    <property type="protein sequence ID" value="GEP04093.1"/>
    <property type="molecule type" value="Genomic_DNA"/>
</dbReference>
<reference evidence="2" key="1">
    <citation type="journal article" date="2014" name="Int. J. Syst. Evol. Microbiol.">
        <title>Complete genome of a new Firmicutes species belonging to the dominant human colonic microbiota ('Ruminococcus bicirculans') reveals two chromosomes and a selective capacity to utilize plant glucans.</title>
        <authorList>
            <consortium name="NISC Comparative Sequencing Program"/>
            <person name="Wegmann U."/>
            <person name="Louis P."/>
            <person name="Goesmann A."/>
            <person name="Henrissat B."/>
            <person name="Duncan S.H."/>
            <person name="Flint H.J."/>
        </authorList>
    </citation>
    <scope>NUCLEOTIDE SEQUENCE</scope>
    <source>
        <strain evidence="2">NBRC 107715</strain>
    </source>
</reference>
<evidence type="ECO:0000313" key="2">
    <source>
        <dbReference type="EMBL" id="GLS65078.1"/>
    </source>
</evidence>
<reference evidence="4" key="2">
    <citation type="journal article" date="2019" name="Int. J. Syst. Evol. Microbiol.">
        <title>The Global Catalogue of Microorganisms (GCM) 10K type strain sequencing project: providing services to taxonomists for standard genome sequencing and annotation.</title>
        <authorList>
            <consortium name="The Broad Institute Genomics Platform"/>
            <consortium name="The Broad Institute Genome Sequencing Center for Infectious Disease"/>
            <person name="Wu L."/>
            <person name="Ma J."/>
        </authorList>
    </citation>
    <scope>NUCLEOTIDE SEQUENCE [LARGE SCALE GENOMIC DNA]</scope>
    <source>
        <strain evidence="4">NBRC 107715</strain>
    </source>
</reference>
<reference evidence="2" key="4">
    <citation type="submission" date="2023-01" db="EMBL/GenBank/DDBJ databases">
        <title>Draft genome sequence of Methylobacterium oxalidis strain NBRC 107715.</title>
        <authorList>
            <person name="Sun Q."/>
            <person name="Mori K."/>
        </authorList>
    </citation>
    <scope>NUCLEOTIDE SEQUENCE</scope>
    <source>
        <strain evidence="2">NBRC 107715</strain>
    </source>
</reference>